<organism evidence="1 2">
    <name type="scientific">Cyanobacterium aponinum 0216</name>
    <dbReference type="NCBI Taxonomy" id="2676140"/>
    <lineage>
        <taxon>Bacteria</taxon>
        <taxon>Bacillati</taxon>
        <taxon>Cyanobacteriota</taxon>
        <taxon>Cyanophyceae</taxon>
        <taxon>Oscillatoriophycideae</taxon>
        <taxon>Chroococcales</taxon>
        <taxon>Geminocystaceae</taxon>
        <taxon>Cyanobacterium</taxon>
    </lineage>
</organism>
<dbReference type="AlphaFoldDB" id="A0A844GSS6"/>
<dbReference type="PANTHER" id="PTHR36456">
    <property type="entry name" value="UPF0232 PROTEIN SCO3875"/>
    <property type="match status" value="1"/>
</dbReference>
<accession>A0A844GSS6</accession>
<comment type="caution">
    <text evidence="1">The sequence shown here is derived from an EMBL/GenBank/DDBJ whole genome shotgun (WGS) entry which is preliminary data.</text>
</comment>
<protein>
    <submittedName>
        <fullName evidence="1">DUF721 domain-containing protein</fullName>
    </submittedName>
</protein>
<proteinExistence type="predicted"/>
<dbReference type="Proteomes" id="UP000437131">
    <property type="component" value="Unassembled WGS sequence"/>
</dbReference>
<dbReference type="PANTHER" id="PTHR36456:SF1">
    <property type="entry name" value="UPF0232 PROTEIN SCO3875"/>
    <property type="match status" value="1"/>
</dbReference>
<gene>
    <name evidence="1" type="ORF">GGC33_06660</name>
</gene>
<name>A0A844GSS6_9CHRO</name>
<evidence type="ECO:0000313" key="2">
    <source>
        <dbReference type="Proteomes" id="UP000437131"/>
    </source>
</evidence>
<sequence>MTLNSIDKLLNSILSQPQWEKQRRYYELKKIWYEIVNQKIAQHTSPIYLKEEVFFIATQSAVWAQELSLQRRTLIIKINRRIQNPIKDIYFVFGKWYSQNTPPIPEAETNLSHPSLVESTEFITQPTETPQEALQQWFEIIKQRAKNNSTCPCCQSFCPEGELNRWGMCAYCFRENNQ</sequence>
<evidence type="ECO:0000313" key="1">
    <source>
        <dbReference type="EMBL" id="MTF38603.1"/>
    </source>
</evidence>
<dbReference type="Pfam" id="PF05258">
    <property type="entry name" value="DciA"/>
    <property type="match status" value="1"/>
</dbReference>
<dbReference type="EMBL" id="WMIA01000006">
    <property type="protein sequence ID" value="MTF38603.1"/>
    <property type="molecule type" value="Genomic_DNA"/>
</dbReference>
<reference evidence="1 2" key="1">
    <citation type="submission" date="2019-11" db="EMBL/GenBank/DDBJ databases">
        <title>Isolation of a new High Light Tolerant Cyanobacteria.</title>
        <authorList>
            <person name="Dobson Z."/>
            <person name="Vaughn N."/>
            <person name="Vaughn M."/>
            <person name="Fromme P."/>
            <person name="Mazor Y."/>
        </authorList>
    </citation>
    <scope>NUCLEOTIDE SEQUENCE [LARGE SCALE GENOMIC DNA]</scope>
    <source>
        <strain evidence="1 2">0216</strain>
    </source>
</reference>
<dbReference type="RefSeq" id="WP_155083510.1">
    <property type="nucleotide sequence ID" value="NZ_WMIA01000006.1"/>
</dbReference>
<dbReference type="InterPro" id="IPR007922">
    <property type="entry name" value="DciA-like"/>
</dbReference>